<reference evidence="5" key="1">
    <citation type="submission" date="2017-02" db="UniProtKB">
        <authorList>
            <consortium name="WormBaseParasite"/>
        </authorList>
    </citation>
    <scope>IDENTIFICATION</scope>
</reference>
<gene>
    <name evidence="3" type="ORF">ASIM_LOCUS18952</name>
</gene>
<reference evidence="3 4" key="2">
    <citation type="submission" date="2018-11" db="EMBL/GenBank/DDBJ databases">
        <authorList>
            <consortium name="Pathogen Informatics"/>
        </authorList>
    </citation>
    <scope>NUCLEOTIDE SEQUENCE [LARGE SCALE GENOMIC DNA]</scope>
</reference>
<protein>
    <submittedName>
        <fullName evidence="5">WAPL domain-containing protein</fullName>
    </submittedName>
</protein>
<feature type="region of interest" description="Disordered" evidence="1">
    <location>
        <begin position="1"/>
        <end position="40"/>
    </location>
</feature>
<feature type="domain" description="DUF7627" evidence="2">
    <location>
        <begin position="86"/>
        <end position="313"/>
    </location>
</feature>
<dbReference type="EMBL" id="UYRR01036346">
    <property type="protein sequence ID" value="VDK66818.1"/>
    <property type="molecule type" value="Genomic_DNA"/>
</dbReference>
<dbReference type="Proteomes" id="UP000267096">
    <property type="component" value="Unassembled WGS sequence"/>
</dbReference>
<evidence type="ECO:0000259" key="2">
    <source>
        <dbReference type="Pfam" id="PF24628"/>
    </source>
</evidence>
<evidence type="ECO:0000256" key="1">
    <source>
        <dbReference type="SAM" id="MobiDB-lite"/>
    </source>
</evidence>
<evidence type="ECO:0000313" key="5">
    <source>
        <dbReference type="WBParaSite" id="ASIM_0001956201-mRNA-1"/>
    </source>
</evidence>
<accession>A0A0M3KF03</accession>
<dbReference type="Pfam" id="PF24628">
    <property type="entry name" value="DUF7627"/>
    <property type="match status" value="1"/>
</dbReference>
<evidence type="ECO:0000313" key="3">
    <source>
        <dbReference type="EMBL" id="VDK66818.1"/>
    </source>
</evidence>
<evidence type="ECO:0000313" key="4">
    <source>
        <dbReference type="Proteomes" id="UP000267096"/>
    </source>
</evidence>
<name>A0A0M3KF03_ANISI</name>
<proteinExistence type="predicted"/>
<dbReference type="OrthoDB" id="5820655at2759"/>
<keyword evidence="4" id="KW-1185">Reference proteome</keyword>
<dbReference type="WBParaSite" id="ASIM_0001956201-mRNA-1">
    <property type="protein sequence ID" value="ASIM_0001956201-mRNA-1"/>
    <property type="gene ID" value="ASIM_0001956201"/>
</dbReference>
<dbReference type="InterPro" id="IPR056044">
    <property type="entry name" value="DUF7627"/>
</dbReference>
<dbReference type="AlphaFoldDB" id="A0A0M3KF03"/>
<organism evidence="5">
    <name type="scientific">Anisakis simplex</name>
    <name type="common">Herring worm</name>
    <dbReference type="NCBI Taxonomy" id="6269"/>
    <lineage>
        <taxon>Eukaryota</taxon>
        <taxon>Metazoa</taxon>
        <taxon>Ecdysozoa</taxon>
        <taxon>Nematoda</taxon>
        <taxon>Chromadorea</taxon>
        <taxon>Rhabditida</taxon>
        <taxon>Spirurina</taxon>
        <taxon>Ascaridomorpha</taxon>
        <taxon>Ascaridoidea</taxon>
        <taxon>Anisakidae</taxon>
        <taxon>Anisakis</taxon>
        <taxon>Anisakis simplex complex</taxon>
    </lineage>
</organism>
<sequence>MIGKEVNETDASEVSPSLRTQKDRKSVGSHSRHAFSSVERDRRMLNAIQSTLRAERSPNKPVALHEKCDNDETHNVGSVPTNAQEIIEKMTAMTIDKQTPAQDIRRLLLARDVQKLGDETWAQLGNLLADVALEENGAHLAVDMTVLVVGTVVFYTVSHILKNHRSFQKSFSERISSEMSSYVLCPEIAKSSLPELVALLLVASWPRPHSRSSDDSNQILYTIISSIKDWLVTLTDEVEDDIEMMSRCAIGIGEICRLARYRFWMQWPELVDEIYVAINKVLTSNVPLTQESKTSLLNVYVQMHSWKPRTAKSTLNACTQTTFS</sequence>